<feature type="compositionally biased region" description="Low complexity" evidence="6">
    <location>
        <begin position="139"/>
        <end position="171"/>
    </location>
</feature>
<dbReference type="GeneID" id="90070745"/>
<dbReference type="InterPro" id="IPR018247">
    <property type="entry name" value="EF_Hand_1_Ca_BS"/>
</dbReference>
<dbReference type="RefSeq" id="XP_064849766.1">
    <property type="nucleotide sequence ID" value="XM_064993694.1"/>
</dbReference>
<dbReference type="InterPro" id="IPR011992">
    <property type="entry name" value="EF-hand-dom_pair"/>
</dbReference>
<dbReference type="Proteomes" id="UP001360560">
    <property type="component" value="Unassembled WGS sequence"/>
</dbReference>
<dbReference type="EMBL" id="BTFZ01000001">
    <property type="protein sequence ID" value="GMM32766.1"/>
    <property type="molecule type" value="Genomic_DNA"/>
</dbReference>
<organism evidence="8 9">
    <name type="scientific">Saccharomycopsis crataegensis</name>
    <dbReference type="NCBI Taxonomy" id="43959"/>
    <lineage>
        <taxon>Eukaryota</taxon>
        <taxon>Fungi</taxon>
        <taxon>Dikarya</taxon>
        <taxon>Ascomycota</taxon>
        <taxon>Saccharomycotina</taxon>
        <taxon>Saccharomycetes</taxon>
        <taxon>Saccharomycopsidaceae</taxon>
        <taxon>Saccharomycopsis</taxon>
    </lineage>
</organism>
<evidence type="ECO:0000256" key="6">
    <source>
        <dbReference type="SAM" id="MobiDB-lite"/>
    </source>
</evidence>
<feature type="domain" description="EF-hand" evidence="7">
    <location>
        <begin position="256"/>
        <end position="281"/>
    </location>
</feature>
<evidence type="ECO:0000256" key="4">
    <source>
        <dbReference type="ARBA" id="ARBA00022737"/>
    </source>
</evidence>
<dbReference type="PANTHER" id="PTHR46212">
    <property type="entry name" value="PEFLIN"/>
    <property type="match status" value="1"/>
</dbReference>
<proteinExistence type="predicted"/>
<dbReference type="SUPFAM" id="SSF47473">
    <property type="entry name" value="EF-hand"/>
    <property type="match status" value="1"/>
</dbReference>
<dbReference type="Pfam" id="PF13499">
    <property type="entry name" value="EF-hand_7"/>
    <property type="match status" value="1"/>
</dbReference>
<dbReference type="PANTHER" id="PTHR46212:SF3">
    <property type="entry name" value="GH27120P"/>
    <property type="match status" value="1"/>
</dbReference>
<evidence type="ECO:0000256" key="5">
    <source>
        <dbReference type="ARBA" id="ARBA00022837"/>
    </source>
</evidence>
<dbReference type="GO" id="GO:0005509">
    <property type="term" value="F:calcium ion binding"/>
    <property type="evidence" value="ECO:0007669"/>
    <property type="project" value="InterPro"/>
</dbReference>
<feature type="compositionally biased region" description="Low complexity" evidence="6">
    <location>
        <begin position="85"/>
        <end position="128"/>
    </location>
</feature>
<name>A0AAV5QDB6_9ASCO</name>
<gene>
    <name evidence="8" type="ORF">DASC09_000910</name>
</gene>
<comment type="subcellular location">
    <subcellularLocation>
        <location evidence="1">Cytoplasm</location>
    </subcellularLocation>
</comment>
<feature type="region of interest" description="Disordered" evidence="6">
    <location>
        <begin position="1"/>
        <end position="217"/>
    </location>
</feature>
<feature type="domain" description="EF-hand" evidence="7">
    <location>
        <begin position="286"/>
        <end position="321"/>
    </location>
</feature>
<dbReference type="AlphaFoldDB" id="A0AAV5QDB6"/>
<dbReference type="CDD" id="cd16180">
    <property type="entry name" value="EFh_PEF_Group_I"/>
    <property type="match status" value="1"/>
</dbReference>
<feature type="compositionally biased region" description="Polar residues" evidence="6">
    <location>
        <begin position="172"/>
        <end position="200"/>
    </location>
</feature>
<feature type="compositionally biased region" description="Low complexity" evidence="6">
    <location>
        <begin position="64"/>
        <end position="77"/>
    </location>
</feature>
<comment type="caution">
    <text evidence="8">The sequence shown here is derived from an EMBL/GenBank/DDBJ whole genome shotgun (WGS) entry which is preliminary data.</text>
</comment>
<dbReference type="InterPro" id="IPR051426">
    <property type="entry name" value="Peflin/Sorcin_CaBP"/>
</dbReference>
<dbReference type="GO" id="GO:0048306">
    <property type="term" value="F:calcium-dependent protein binding"/>
    <property type="evidence" value="ECO:0007669"/>
    <property type="project" value="UniProtKB-ARBA"/>
</dbReference>
<dbReference type="PROSITE" id="PS00018">
    <property type="entry name" value="EF_HAND_1"/>
    <property type="match status" value="2"/>
</dbReference>
<evidence type="ECO:0000259" key="7">
    <source>
        <dbReference type="PROSITE" id="PS50222"/>
    </source>
</evidence>
<feature type="domain" description="EF-hand" evidence="7">
    <location>
        <begin position="219"/>
        <end position="254"/>
    </location>
</feature>
<dbReference type="PROSITE" id="PS50222">
    <property type="entry name" value="EF_HAND_2"/>
    <property type="match status" value="3"/>
</dbReference>
<evidence type="ECO:0000256" key="2">
    <source>
        <dbReference type="ARBA" id="ARBA00022490"/>
    </source>
</evidence>
<protein>
    <submittedName>
        <fullName evidence="8">Pef1 protein</fullName>
    </submittedName>
</protein>
<dbReference type="SMART" id="SM00054">
    <property type="entry name" value="EFh"/>
    <property type="match status" value="3"/>
</dbReference>
<keyword evidence="2" id="KW-0963">Cytoplasm</keyword>
<evidence type="ECO:0000313" key="8">
    <source>
        <dbReference type="EMBL" id="GMM32766.1"/>
    </source>
</evidence>
<keyword evidence="4" id="KW-0677">Repeat</keyword>
<reference evidence="8 9" key="1">
    <citation type="journal article" date="2023" name="Elife">
        <title>Identification of key yeast species and microbe-microbe interactions impacting larval growth of Drosophila in the wild.</title>
        <authorList>
            <person name="Mure A."/>
            <person name="Sugiura Y."/>
            <person name="Maeda R."/>
            <person name="Honda K."/>
            <person name="Sakurai N."/>
            <person name="Takahashi Y."/>
            <person name="Watada M."/>
            <person name="Katoh T."/>
            <person name="Gotoh A."/>
            <person name="Gotoh Y."/>
            <person name="Taniguchi I."/>
            <person name="Nakamura K."/>
            <person name="Hayashi T."/>
            <person name="Katayama T."/>
            <person name="Uemura T."/>
            <person name="Hattori Y."/>
        </authorList>
    </citation>
    <scope>NUCLEOTIDE SEQUENCE [LARGE SCALE GENOMIC DNA]</scope>
    <source>
        <strain evidence="8 9">SC-9</strain>
    </source>
</reference>
<feature type="compositionally biased region" description="Low complexity" evidence="6">
    <location>
        <begin position="23"/>
        <end position="44"/>
    </location>
</feature>
<keyword evidence="5" id="KW-0106">Calcium</keyword>
<accession>A0AAV5QDB6</accession>
<feature type="compositionally biased region" description="Polar residues" evidence="6">
    <location>
        <begin position="129"/>
        <end position="138"/>
    </location>
</feature>
<keyword evidence="3" id="KW-0479">Metal-binding</keyword>
<dbReference type="InterPro" id="IPR002048">
    <property type="entry name" value="EF_hand_dom"/>
</dbReference>
<dbReference type="Pfam" id="PF13202">
    <property type="entry name" value="EF-hand_5"/>
    <property type="match status" value="1"/>
</dbReference>
<dbReference type="GO" id="GO:0005737">
    <property type="term" value="C:cytoplasm"/>
    <property type="evidence" value="ECO:0007669"/>
    <property type="project" value="UniProtKB-SubCell"/>
</dbReference>
<keyword evidence="9" id="KW-1185">Reference proteome</keyword>
<evidence type="ECO:0000256" key="3">
    <source>
        <dbReference type="ARBA" id="ARBA00022723"/>
    </source>
</evidence>
<evidence type="ECO:0000256" key="1">
    <source>
        <dbReference type="ARBA" id="ARBA00004496"/>
    </source>
</evidence>
<dbReference type="Gene3D" id="1.10.238.10">
    <property type="entry name" value="EF-hand"/>
    <property type="match status" value="1"/>
</dbReference>
<evidence type="ECO:0000313" key="9">
    <source>
        <dbReference type="Proteomes" id="UP001360560"/>
    </source>
</evidence>
<sequence length="388" mass="45259">MSHRRPLDDLVTFPTPKEAFGRASQAQQHGHQQQQQQQQQQPKQRSQRKPPPGYGGGGMMSHNQPQQLQSQQTYPGQRPQYSGHQQQVPAVPQQQQQSQRMPQQPQRMPQQPQRMPQQQQQQHIPQQQYAPSPQQNRMPSQSHQYQQQQAPVPRPQQHQSMPMIQPQQQQQLTGASSLAPQFTDPMMSNNYQFQHQQSPPNEIRQPNPLEAQSTSEAERIEVRLRDLFNKVDRNRTGALTENELSMALFNTDKTQFQPSTVKLMIKLFDKDGSGTIDFREFYHLWNYISHWRTVFGIYDKDKSNTITFSEYQETLKSFGYRLPTDTVLFVFQKFSHSGGGIYLKFDSYVESLIWLLRCTNSFKKYDSQETGVAVFPFDKYIQEILGFQ</sequence>